<gene>
    <name evidence="3" type="ORF">VNO78_01418</name>
</gene>
<evidence type="ECO:0000259" key="2">
    <source>
        <dbReference type="Pfam" id="PF11250"/>
    </source>
</evidence>
<accession>A0AAN9SXY4</accession>
<dbReference type="InterPro" id="IPR046431">
    <property type="entry name" value="FAF_dom"/>
</dbReference>
<evidence type="ECO:0000313" key="4">
    <source>
        <dbReference type="Proteomes" id="UP001386955"/>
    </source>
</evidence>
<comment type="similarity">
    <text evidence="1">Belongs to the fantastic four family.</text>
</comment>
<sequence>MMTSNNGDDYMDTKSCIDFQNNHSGIWKATITASKSSSMKRKEKKMFPPSIPQTAWVLRRYYTSDGRLILKEEKMKHHGCFQRHRDNGRLTMHLVHLDQEASQEEEVAPTIPVEIDSISLIDEGHESSIIENDKGVSSSNWLNCNRVRSSPSSCASAFGVPLHLVRTVQG</sequence>
<dbReference type="Pfam" id="PF11250">
    <property type="entry name" value="FAF"/>
    <property type="match status" value="1"/>
</dbReference>
<proteinExistence type="inferred from homology"/>
<dbReference type="PANTHER" id="PTHR33155">
    <property type="entry name" value="FANTASTIC FOUR-LIKE PROTEIN (DUF3049)"/>
    <property type="match status" value="1"/>
</dbReference>
<dbReference type="InterPro" id="IPR021410">
    <property type="entry name" value="FAF"/>
</dbReference>
<organism evidence="3 4">
    <name type="scientific">Psophocarpus tetragonolobus</name>
    <name type="common">Winged bean</name>
    <name type="synonym">Dolichos tetragonolobus</name>
    <dbReference type="NCBI Taxonomy" id="3891"/>
    <lineage>
        <taxon>Eukaryota</taxon>
        <taxon>Viridiplantae</taxon>
        <taxon>Streptophyta</taxon>
        <taxon>Embryophyta</taxon>
        <taxon>Tracheophyta</taxon>
        <taxon>Spermatophyta</taxon>
        <taxon>Magnoliopsida</taxon>
        <taxon>eudicotyledons</taxon>
        <taxon>Gunneridae</taxon>
        <taxon>Pentapetalae</taxon>
        <taxon>rosids</taxon>
        <taxon>fabids</taxon>
        <taxon>Fabales</taxon>
        <taxon>Fabaceae</taxon>
        <taxon>Papilionoideae</taxon>
        <taxon>50 kb inversion clade</taxon>
        <taxon>NPAAA clade</taxon>
        <taxon>indigoferoid/millettioid clade</taxon>
        <taxon>Phaseoleae</taxon>
        <taxon>Psophocarpus</taxon>
    </lineage>
</organism>
<evidence type="ECO:0000313" key="3">
    <source>
        <dbReference type="EMBL" id="KAK7410556.1"/>
    </source>
</evidence>
<protein>
    <recommendedName>
        <fullName evidence="2">FAF domain-containing protein</fullName>
    </recommendedName>
</protein>
<reference evidence="3 4" key="1">
    <citation type="submission" date="2024-01" db="EMBL/GenBank/DDBJ databases">
        <title>The genomes of 5 underutilized Papilionoideae crops provide insights into root nodulation and disease resistanc.</title>
        <authorList>
            <person name="Jiang F."/>
        </authorList>
    </citation>
    <scope>NUCLEOTIDE SEQUENCE [LARGE SCALE GENOMIC DNA]</scope>
    <source>
        <strain evidence="3">DUOXIRENSHENG_FW03</strain>
        <tissue evidence="3">Leaves</tissue>
    </source>
</reference>
<dbReference type="PANTHER" id="PTHR33155:SF17">
    <property type="entry name" value="F2E2.18-RELATED"/>
    <property type="match status" value="1"/>
</dbReference>
<dbReference type="AlphaFoldDB" id="A0AAN9SXY4"/>
<dbReference type="EMBL" id="JAYMYS010000001">
    <property type="protein sequence ID" value="KAK7410556.1"/>
    <property type="molecule type" value="Genomic_DNA"/>
</dbReference>
<feature type="domain" description="FAF" evidence="2">
    <location>
        <begin position="47"/>
        <end position="94"/>
    </location>
</feature>
<keyword evidence="4" id="KW-1185">Reference proteome</keyword>
<evidence type="ECO:0000256" key="1">
    <source>
        <dbReference type="ARBA" id="ARBA00008690"/>
    </source>
</evidence>
<name>A0AAN9SXY4_PSOTE</name>
<comment type="caution">
    <text evidence="3">The sequence shown here is derived from an EMBL/GenBank/DDBJ whole genome shotgun (WGS) entry which is preliminary data.</text>
</comment>
<dbReference type="Proteomes" id="UP001386955">
    <property type="component" value="Unassembled WGS sequence"/>
</dbReference>